<dbReference type="AlphaFoldDB" id="A0A2U1JF57"/>
<dbReference type="InterPro" id="IPR013761">
    <property type="entry name" value="SAM/pointed_sf"/>
</dbReference>
<proteinExistence type="predicted"/>
<evidence type="ECO:0000313" key="6">
    <source>
        <dbReference type="Proteomes" id="UP000245591"/>
    </source>
</evidence>
<sequence length="278" mass="31681">MGDFKTSNIISWSVQDVVEWFNFNGFTGHDQKIIENEIDGEALSLMKNESLIDLGIPYLGTRLLLLKKIYHIKKAHQVRIDSNSYIPETAVGESLLNNIDIYKKYLEQENIINGLVYEIDKINIKATDIKDSDSKTLNTKSSKNNIKPKKSINALNPKDITITTSKVKSEQTNTKSSPTSDSNTFKSFKIGTDEPCYKVLPHALKKYNIDDDWRNYTLTIRSIKQGKKVEKSLKLDDKPLMIFQQLKEKGEKPVFVLKKNKSANQDKKLQIENISPGP</sequence>
<accession>A0A2U1JF57</accession>
<dbReference type="SUPFAM" id="SSF54236">
    <property type="entry name" value="Ubiquitin-like"/>
    <property type="match status" value="1"/>
</dbReference>
<evidence type="ECO:0000256" key="1">
    <source>
        <dbReference type="SAM" id="MobiDB-lite"/>
    </source>
</evidence>
<keyword evidence="6" id="KW-1185">Reference proteome</keyword>
<dbReference type="Proteomes" id="UP000245591">
    <property type="component" value="Unassembled WGS sequence"/>
</dbReference>
<dbReference type="Pfam" id="PF00536">
    <property type="entry name" value="SAM_1"/>
    <property type="match status" value="1"/>
</dbReference>
<comment type="caution">
    <text evidence="5">The sequence shown here is derived from an EMBL/GenBank/DDBJ whole genome shotgun (WGS) entry which is preliminary data.</text>
</comment>
<evidence type="ECO:0000313" key="5">
    <source>
        <dbReference type="EMBL" id="PWA03721.1"/>
    </source>
</evidence>
<evidence type="ECO:0000259" key="2">
    <source>
        <dbReference type="PROSITE" id="PS50105"/>
    </source>
</evidence>
<dbReference type="EMBL" id="MBFU01000006">
    <property type="protein sequence ID" value="PWA03721.1"/>
    <property type="molecule type" value="Genomic_DNA"/>
</dbReference>
<reference evidence="5 6" key="1">
    <citation type="journal article" date="2018" name="MBio">
        <title>Comparative Genomics Reveals the Core Gene Toolbox for the Fungus-Insect Symbiosis.</title>
        <authorList>
            <person name="Wang Y."/>
            <person name="Stata M."/>
            <person name="Wang W."/>
            <person name="Stajich J.E."/>
            <person name="White M.M."/>
            <person name="Moncalvo J.M."/>
        </authorList>
    </citation>
    <scope>NUCLEOTIDE SEQUENCE [LARGE SCALE GENOMIC DNA]</scope>
    <source>
        <strain evidence="5 6">AUS-126-30</strain>
    </source>
</reference>
<organism evidence="5 6">
    <name type="scientific">Smittium angustum</name>
    <dbReference type="NCBI Taxonomy" id="133377"/>
    <lineage>
        <taxon>Eukaryota</taxon>
        <taxon>Fungi</taxon>
        <taxon>Fungi incertae sedis</taxon>
        <taxon>Zoopagomycota</taxon>
        <taxon>Kickxellomycotina</taxon>
        <taxon>Harpellomycetes</taxon>
        <taxon>Harpellales</taxon>
        <taxon>Legeriomycetaceae</taxon>
        <taxon>Smittium</taxon>
    </lineage>
</organism>
<dbReference type="Gene3D" id="1.10.150.50">
    <property type="entry name" value="Transcription Factor, Ets-1"/>
    <property type="match status" value="1"/>
</dbReference>
<dbReference type="PROSITE" id="PS50200">
    <property type="entry name" value="RA"/>
    <property type="match status" value="1"/>
</dbReference>
<evidence type="ECO:0000259" key="3">
    <source>
        <dbReference type="PROSITE" id="PS50200"/>
    </source>
</evidence>
<dbReference type="InterPro" id="IPR000159">
    <property type="entry name" value="RA_dom"/>
</dbReference>
<dbReference type="GO" id="GO:0007165">
    <property type="term" value="P:signal transduction"/>
    <property type="evidence" value="ECO:0007669"/>
    <property type="project" value="InterPro"/>
</dbReference>
<dbReference type="Gene3D" id="3.10.20.90">
    <property type="entry name" value="Phosphatidylinositol 3-kinase Catalytic Subunit, Chain A, domain 1"/>
    <property type="match status" value="1"/>
</dbReference>
<dbReference type="Pfam" id="PF00788">
    <property type="entry name" value="RA"/>
    <property type="match status" value="1"/>
</dbReference>
<feature type="region of interest" description="Disordered" evidence="1">
    <location>
        <begin position="163"/>
        <end position="182"/>
    </location>
</feature>
<name>A0A2U1JF57_SMIAN</name>
<evidence type="ECO:0008006" key="7">
    <source>
        <dbReference type="Google" id="ProtNLM"/>
    </source>
</evidence>
<dbReference type="SMART" id="SM00314">
    <property type="entry name" value="RA"/>
    <property type="match status" value="1"/>
</dbReference>
<dbReference type="InterPro" id="IPR001660">
    <property type="entry name" value="SAM"/>
</dbReference>
<dbReference type="CDD" id="cd01786">
    <property type="entry name" value="RA_STE50"/>
    <property type="match status" value="1"/>
</dbReference>
<dbReference type="SUPFAM" id="SSF47769">
    <property type="entry name" value="SAM/Pointed domain"/>
    <property type="match status" value="1"/>
</dbReference>
<dbReference type="InterPro" id="IPR029071">
    <property type="entry name" value="Ubiquitin-like_domsf"/>
</dbReference>
<dbReference type="SMART" id="SM00454">
    <property type="entry name" value="SAM"/>
    <property type="match status" value="1"/>
</dbReference>
<dbReference type="PROSITE" id="PS50105">
    <property type="entry name" value="SAM_DOMAIN"/>
    <property type="match status" value="1"/>
</dbReference>
<gene>
    <name evidence="5" type="ORF">BB558_000102</name>
    <name evidence="4" type="ORF">BB558_000321</name>
</gene>
<protein>
    <recommendedName>
        <fullName evidence="7">SAM domain-containing protein</fullName>
    </recommendedName>
</protein>
<feature type="domain" description="Ras-associating" evidence="3">
    <location>
        <begin position="180"/>
        <end position="262"/>
    </location>
</feature>
<feature type="domain" description="SAM" evidence="2">
    <location>
        <begin position="12"/>
        <end position="75"/>
    </location>
</feature>
<evidence type="ECO:0000313" key="4">
    <source>
        <dbReference type="EMBL" id="PWA03515.1"/>
    </source>
</evidence>
<dbReference type="EMBL" id="MBFU01000012">
    <property type="protein sequence ID" value="PWA03515.1"/>
    <property type="molecule type" value="Genomic_DNA"/>
</dbReference>